<feature type="domain" description="HNH nuclease" evidence="2">
    <location>
        <begin position="322"/>
        <end position="373"/>
    </location>
</feature>
<reference evidence="3 4" key="1">
    <citation type="submission" date="2023-08" db="EMBL/GenBank/DDBJ databases">
        <authorList>
            <person name="Folkvardsen B D."/>
            <person name="Norman A."/>
        </authorList>
    </citation>
    <scope>NUCLEOTIDE SEQUENCE [LARGE SCALE GENOMIC DNA]</scope>
    <source>
        <strain evidence="3 4">Mu0053</strain>
    </source>
</reference>
<protein>
    <submittedName>
        <fullName evidence="3">HNH endonuclease signature motif containing protein</fullName>
        <ecNumber evidence="3">3.1.-.-</ecNumber>
    </submittedName>
</protein>
<dbReference type="Pfam" id="PF02720">
    <property type="entry name" value="DUF222"/>
    <property type="match status" value="1"/>
</dbReference>
<dbReference type="GO" id="GO:0016787">
    <property type="term" value="F:hydrolase activity"/>
    <property type="evidence" value="ECO:0007669"/>
    <property type="project" value="UniProtKB-KW"/>
</dbReference>
<keyword evidence="4" id="KW-1185">Reference proteome</keyword>
<dbReference type="RefSeq" id="WP_308479415.1">
    <property type="nucleotide sequence ID" value="NZ_OY726397.1"/>
</dbReference>
<evidence type="ECO:0000259" key="2">
    <source>
        <dbReference type="SMART" id="SM00507"/>
    </source>
</evidence>
<organism evidence="3 4">
    <name type="scientific">[Mycobacterium] burgundiense</name>
    <dbReference type="NCBI Taxonomy" id="3064286"/>
    <lineage>
        <taxon>Bacteria</taxon>
        <taxon>Bacillati</taxon>
        <taxon>Actinomycetota</taxon>
        <taxon>Actinomycetes</taxon>
        <taxon>Mycobacteriales</taxon>
        <taxon>Mycobacteriaceae</taxon>
        <taxon>Mycolicibacterium</taxon>
    </lineage>
</organism>
<dbReference type="SMART" id="SM00507">
    <property type="entry name" value="HNHc"/>
    <property type="match status" value="1"/>
</dbReference>
<sequence>MFDMESLPRVGAVSELDTRGLIDAIGATARLEAATTARRLAAVAELFDRRLHEVDASEREQWLIDGHEQVTAEVAAALGISSKRAAGLVRVATSLYERLPRVAAVFAEGRVDYRVIAAIVSRTELILDDADVARIDSALARQVHRWNRLSRNKLTEVLDTAVITIDRLARKPARNPAEDREVGIGPDRAGMAELWGTVHTPDAIAFDARLEHLADTVCGNDPRTKAQRRADAVGALTAGATRLPCQCGREDCPTFSEPAPPQPEVVVTVITDATQTIGYAPGFGVLDEKALAEAVARATAKVRKLAHPGEAAAETGYRPSTALADFIRCRDLTCRFPGCDARAEVCDIDHTTPWPYGPTHPSNLKLLCRRHHLLKTFYTGPRWWQDTQQPDGTVTWTSPTGHTYTTKPNGALFFPVLAKPTGALTLTSSPPPGPMRGAAMPTRATTRAQERLARITYERNRNAMHYALNPEPPPPF</sequence>
<dbReference type="GO" id="GO:0004519">
    <property type="term" value="F:endonuclease activity"/>
    <property type="evidence" value="ECO:0007669"/>
    <property type="project" value="UniProtKB-KW"/>
</dbReference>
<dbReference type="Proteomes" id="UP001190465">
    <property type="component" value="Chromosome"/>
</dbReference>
<dbReference type="CDD" id="cd00085">
    <property type="entry name" value="HNHc"/>
    <property type="match status" value="1"/>
</dbReference>
<keyword evidence="3" id="KW-0540">Nuclease</keyword>
<dbReference type="InterPro" id="IPR003870">
    <property type="entry name" value="DUF222"/>
</dbReference>
<dbReference type="EMBL" id="OY726397">
    <property type="protein sequence ID" value="CAJ1509172.1"/>
    <property type="molecule type" value="Genomic_DNA"/>
</dbReference>
<feature type="region of interest" description="Disordered" evidence="1">
    <location>
        <begin position="426"/>
        <end position="446"/>
    </location>
</feature>
<dbReference type="InterPro" id="IPR003615">
    <property type="entry name" value="HNH_nuc"/>
</dbReference>
<proteinExistence type="predicted"/>
<name>A0ABN9NPZ9_9MYCO</name>
<evidence type="ECO:0000256" key="1">
    <source>
        <dbReference type="SAM" id="MobiDB-lite"/>
    </source>
</evidence>
<gene>
    <name evidence="3" type="ORF">MU0053_004095</name>
</gene>
<evidence type="ECO:0000313" key="3">
    <source>
        <dbReference type="EMBL" id="CAJ1509172.1"/>
    </source>
</evidence>
<accession>A0ABN9NPZ9</accession>
<keyword evidence="3" id="KW-0378">Hydrolase</keyword>
<keyword evidence="3" id="KW-0255">Endonuclease</keyword>
<evidence type="ECO:0000313" key="4">
    <source>
        <dbReference type="Proteomes" id="UP001190465"/>
    </source>
</evidence>
<dbReference type="EC" id="3.1.-.-" evidence="3"/>